<dbReference type="Gene3D" id="1.10.1420.10">
    <property type="match status" value="2"/>
</dbReference>
<keyword evidence="3" id="KW-0547">Nucleotide-binding</keyword>
<dbReference type="GO" id="GO:0005524">
    <property type="term" value="F:ATP binding"/>
    <property type="evidence" value="ECO:0007669"/>
    <property type="project" value="UniProtKB-KW"/>
</dbReference>
<keyword evidence="8" id="KW-0238">DNA-binding</keyword>
<dbReference type="PROSITE" id="PS00486">
    <property type="entry name" value="DNA_MISMATCH_REPAIR_2"/>
    <property type="match status" value="1"/>
</dbReference>
<dbReference type="SUPFAM" id="SSF48334">
    <property type="entry name" value="DNA repair protein MutS, domain III"/>
    <property type="match status" value="1"/>
</dbReference>
<dbReference type="RefSeq" id="WP_003141148.1">
    <property type="nucleotide sequence ID" value="NZ_CP014164.1"/>
</dbReference>
<dbReference type="GO" id="GO:0006298">
    <property type="term" value="P:mismatch repair"/>
    <property type="evidence" value="ECO:0007669"/>
    <property type="project" value="InterPro"/>
</dbReference>
<feature type="domain" description="DNA mismatch repair proteins mutS family" evidence="9">
    <location>
        <begin position="405"/>
        <end position="421"/>
    </location>
</feature>
<dbReference type="PANTHER" id="PTHR48466">
    <property type="entry name" value="OS10G0509000 PROTEIN-RELATED"/>
    <property type="match status" value="1"/>
</dbReference>
<dbReference type="InterPro" id="IPR007696">
    <property type="entry name" value="DNA_mismatch_repair_MutS_core"/>
</dbReference>
<dbReference type="KEGG" id="avs:AWM76_08880"/>
<evidence type="ECO:0000256" key="6">
    <source>
        <dbReference type="ARBA" id="ARBA00022840"/>
    </source>
</evidence>
<dbReference type="FunFam" id="3.40.50.300:FF:000830">
    <property type="entry name" value="Endonuclease MutS2"/>
    <property type="match status" value="1"/>
</dbReference>
<keyword evidence="5" id="KW-0378">Hydrolase</keyword>
<dbReference type="SUPFAM" id="SSF52540">
    <property type="entry name" value="P-loop containing nucleoside triphosphate hydrolases"/>
    <property type="match status" value="1"/>
</dbReference>
<evidence type="ECO:0000256" key="1">
    <source>
        <dbReference type="ARBA" id="ARBA00022722"/>
    </source>
</evidence>
<dbReference type="GO" id="GO:0030983">
    <property type="term" value="F:mismatched DNA binding"/>
    <property type="evidence" value="ECO:0007669"/>
    <property type="project" value="InterPro"/>
</dbReference>
<evidence type="ECO:0000313" key="10">
    <source>
        <dbReference type="EMBL" id="AMC01653.1"/>
    </source>
</evidence>
<reference evidence="11" key="2">
    <citation type="submission" date="2016-01" db="EMBL/GenBank/DDBJ databases">
        <title>Six Aerococcus type strain genome sequencing and assembly using PacBio and Illumina Hiseq.</title>
        <authorList>
            <person name="Carkaci D."/>
            <person name="Dargis R."/>
            <person name="Nielsen X.C."/>
            <person name="Skovgaard O."/>
            <person name="Fuursted K."/>
            <person name="Christensen J.J."/>
        </authorList>
    </citation>
    <scope>NUCLEOTIDE SEQUENCE [LARGE SCALE GENOMIC DNA]</scope>
    <source>
        <strain evidence="11">CCUG4311</strain>
    </source>
</reference>
<evidence type="ECO:0000256" key="4">
    <source>
        <dbReference type="ARBA" id="ARBA00022759"/>
    </source>
</evidence>
<dbReference type="InterPro" id="IPR027417">
    <property type="entry name" value="P-loop_NTPase"/>
</dbReference>
<organism evidence="10 11">
    <name type="scientific">Aerococcus viridans</name>
    <dbReference type="NCBI Taxonomy" id="1377"/>
    <lineage>
        <taxon>Bacteria</taxon>
        <taxon>Bacillati</taxon>
        <taxon>Bacillota</taxon>
        <taxon>Bacilli</taxon>
        <taxon>Lactobacillales</taxon>
        <taxon>Aerococcaceae</taxon>
        <taxon>Aerococcus</taxon>
    </lineage>
</organism>
<dbReference type="EMBL" id="CP014164">
    <property type="protein sequence ID" value="AMC01653.1"/>
    <property type="molecule type" value="Genomic_DNA"/>
</dbReference>
<dbReference type="InterPro" id="IPR036187">
    <property type="entry name" value="DNA_mismatch_repair_MutS_sf"/>
</dbReference>
<reference evidence="10 11" key="1">
    <citation type="journal article" date="2016" name="Genome Announc.">
        <title>Complete Genome Sequences of Aerococcus christensenii CCUG 28831T, Aerococcus sanguinicola CCUG 43001T, Aerococcus urinae CCUG 36881T, Aerococcus urinaeequi CCUG 28094T, Aerococcus urinaehominis CCUG 42038 BT, and Aerococcus viridans CCUG 4311T.</title>
        <authorList>
            <person name="Carkaci D."/>
            <person name="Dargis R."/>
            <person name="Nielsen X.C."/>
            <person name="Skovgaard O."/>
            <person name="Fuursted K."/>
            <person name="Christensen J.J."/>
        </authorList>
    </citation>
    <scope>NUCLEOTIDE SEQUENCE [LARGE SCALE GENOMIC DNA]</scope>
    <source>
        <strain evidence="10 11">CCUG4311</strain>
    </source>
</reference>
<evidence type="ECO:0000313" key="11">
    <source>
        <dbReference type="Proteomes" id="UP000066986"/>
    </source>
</evidence>
<dbReference type="GO" id="GO:0045910">
    <property type="term" value="P:negative regulation of DNA recombination"/>
    <property type="evidence" value="ECO:0007669"/>
    <property type="project" value="InterPro"/>
</dbReference>
<dbReference type="AlphaFoldDB" id="A0AAU8U7X7"/>
<keyword evidence="6" id="KW-0067">ATP-binding</keyword>
<dbReference type="Pfam" id="PF00488">
    <property type="entry name" value="MutS_V"/>
    <property type="match status" value="1"/>
</dbReference>
<dbReference type="GO" id="GO:0140664">
    <property type="term" value="F:ATP-dependent DNA damage sensor activity"/>
    <property type="evidence" value="ECO:0007669"/>
    <property type="project" value="InterPro"/>
</dbReference>
<dbReference type="Gene3D" id="3.40.50.300">
    <property type="entry name" value="P-loop containing nucleotide triphosphate hydrolases"/>
    <property type="match status" value="1"/>
</dbReference>
<proteinExistence type="predicted"/>
<dbReference type="PANTHER" id="PTHR48466:SF2">
    <property type="entry name" value="OS10G0509000 PROTEIN"/>
    <property type="match status" value="1"/>
</dbReference>
<gene>
    <name evidence="10" type="ORF">AWM76_08880</name>
</gene>
<dbReference type="GO" id="GO:0016887">
    <property type="term" value="F:ATP hydrolysis activity"/>
    <property type="evidence" value="ECO:0007669"/>
    <property type="project" value="InterPro"/>
</dbReference>
<dbReference type="PIRSF" id="PIRSF005814">
    <property type="entry name" value="MutS_YshD"/>
    <property type="match status" value="1"/>
</dbReference>
<dbReference type="InterPro" id="IPR005747">
    <property type="entry name" value="MutS2"/>
</dbReference>
<accession>A0AAU8U7X7</accession>
<evidence type="ECO:0000256" key="2">
    <source>
        <dbReference type="ARBA" id="ARBA00022730"/>
    </source>
</evidence>
<dbReference type="SMART" id="SM00534">
    <property type="entry name" value="MUTSac"/>
    <property type="match status" value="1"/>
</dbReference>
<dbReference type="InterPro" id="IPR000432">
    <property type="entry name" value="DNA_mismatch_repair_MutS_C"/>
</dbReference>
<evidence type="ECO:0000256" key="3">
    <source>
        <dbReference type="ARBA" id="ARBA00022741"/>
    </source>
</evidence>
<keyword evidence="2" id="KW-0699">rRNA-binding</keyword>
<keyword evidence="7" id="KW-0694">RNA-binding</keyword>
<sequence>MNQNTYEKLQYEAFKAMVRSYCVSELGGQLIDKLSPSTNLDVVQLRLKETSEARAVIDTGSSVPFMGVTNLDHTLTKLDKGIVLTASELFAVAEFLRGCRRIAGFMDKHAFIAPTLAQYAQSMTDLRQIEEEIHFAIRNNQVDNEANRDLKRARHHIQTIEEKIKDRLNKFLTSASNKSYIQEFVVAYKNDHYTIPIKASYKNQVQGTVIEMSQKGTTIFVEPNVVSKLSAELDALRAEEAMLEYQILAGLTGLILENTQLIRVNIELIAQYDMIFAKGKYSRQIDGIAPSTNDYGYINLVDAKHPLLTEPVVPLNFTIGDDYRSLVITGPNAGGKTIVLKTVGLVTLATMSGCHIAADPKTEVAVFDQTFVDIGDNQSLENALSTFSSHMKNLSDILRVANNNTLLLFDEIGSGTEPNEGAALAIAILEAFYLKGAITVATTHYGEIKDFSDQHPDFMNAAMQFQNESLEPTYKLLMGQAGASNAMWISRKMAVPDHILQRAEGYLIDKNYQFDLVKDNKVRKAKADKPGDDLFTDYQKGDRVTLLETSQSALIYSQVDKYHQVTVYVDGEYVDIHIRRLQLDQKASDLYPDGYNLDNLFVDYATRKRNHDIERGSKKALRKIHKELRHKD</sequence>
<protein>
    <submittedName>
        <fullName evidence="10">Mannonate oxidoreductase</fullName>
    </submittedName>
</protein>
<name>A0AAU8U7X7_9LACT</name>
<evidence type="ECO:0000256" key="7">
    <source>
        <dbReference type="ARBA" id="ARBA00022884"/>
    </source>
</evidence>
<keyword evidence="1" id="KW-0540">Nuclease</keyword>
<evidence type="ECO:0000259" key="9">
    <source>
        <dbReference type="PROSITE" id="PS00486"/>
    </source>
</evidence>
<dbReference type="GeneID" id="32031023"/>
<dbReference type="SMART" id="SM00533">
    <property type="entry name" value="MUTSd"/>
    <property type="match status" value="1"/>
</dbReference>
<evidence type="ECO:0000256" key="8">
    <source>
        <dbReference type="ARBA" id="ARBA00023125"/>
    </source>
</evidence>
<dbReference type="NCBIfam" id="TIGR01069">
    <property type="entry name" value="mutS2"/>
    <property type="match status" value="1"/>
</dbReference>
<dbReference type="InterPro" id="IPR045076">
    <property type="entry name" value="MutS"/>
</dbReference>
<evidence type="ECO:0000256" key="5">
    <source>
        <dbReference type="ARBA" id="ARBA00022801"/>
    </source>
</evidence>
<dbReference type="GO" id="GO:0004519">
    <property type="term" value="F:endonuclease activity"/>
    <property type="evidence" value="ECO:0007669"/>
    <property type="project" value="UniProtKB-KW"/>
</dbReference>
<keyword evidence="4" id="KW-0255">Endonuclease</keyword>
<dbReference type="Proteomes" id="UP000066986">
    <property type="component" value="Chromosome"/>
</dbReference>
<dbReference type="GO" id="GO:0019843">
    <property type="term" value="F:rRNA binding"/>
    <property type="evidence" value="ECO:0007669"/>
    <property type="project" value="UniProtKB-KW"/>
</dbReference>